<keyword evidence="11" id="KW-1185">Reference proteome</keyword>
<dbReference type="SUPFAM" id="SSF51445">
    <property type="entry name" value="(Trans)glycosidases"/>
    <property type="match status" value="1"/>
</dbReference>
<name>A0ABN0X997_9ACTN</name>
<evidence type="ECO:0000256" key="7">
    <source>
        <dbReference type="RuleBase" id="RU361153"/>
    </source>
</evidence>
<proteinExistence type="inferred from homology"/>
<keyword evidence="5 7" id="KW-0326">Glycosidase</keyword>
<evidence type="ECO:0000256" key="5">
    <source>
        <dbReference type="ARBA" id="ARBA00023295"/>
    </source>
</evidence>
<dbReference type="InterPro" id="IPR050386">
    <property type="entry name" value="Glycosyl_hydrolase_5"/>
</dbReference>
<organism evidence="10 11">
    <name type="scientific">Actinoallomurus spadix</name>
    <dbReference type="NCBI Taxonomy" id="79912"/>
    <lineage>
        <taxon>Bacteria</taxon>
        <taxon>Bacillati</taxon>
        <taxon>Actinomycetota</taxon>
        <taxon>Actinomycetes</taxon>
        <taxon>Streptosporangiales</taxon>
        <taxon>Thermomonosporaceae</taxon>
        <taxon>Actinoallomurus</taxon>
    </lineage>
</organism>
<keyword evidence="3" id="KW-0136">Cellulose degradation</keyword>
<dbReference type="Proteomes" id="UP001501822">
    <property type="component" value="Unassembled WGS sequence"/>
</dbReference>
<evidence type="ECO:0000256" key="3">
    <source>
        <dbReference type="ARBA" id="ARBA00023001"/>
    </source>
</evidence>
<dbReference type="InterPro" id="IPR017853">
    <property type="entry name" value="GH"/>
</dbReference>
<dbReference type="Gene3D" id="3.20.20.80">
    <property type="entry name" value="Glycosidases"/>
    <property type="match status" value="1"/>
</dbReference>
<feature type="signal peptide" evidence="8">
    <location>
        <begin position="1"/>
        <end position="24"/>
    </location>
</feature>
<evidence type="ECO:0000256" key="1">
    <source>
        <dbReference type="ARBA" id="ARBA00005641"/>
    </source>
</evidence>
<evidence type="ECO:0000313" key="10">
    <source>
        <dbReference type="EMBL" id="GAA0358465.1"/>
    </source>
</evidence>
<evidence type="ECO:0000259" key="9">
    <source>
        <dbReference type="Pfam" id="PF00150"/>
    </source>
</evidence>
<comment type="caution">
    <text evidence="10">The sequence shown here is derived from an EMBL/GenBank/DDBJ whole genome shotgun (WGS) entry which is preliminary data.</text>
</comment>
<keyword evidence="6" id="KW-0624">Polysaccharide degradation</keyword>
<feature type="chain" id="PRO_5045272986" description="Glycoside hydrolase family 5 domain-containing protein" evidence="8">
    <location>
        <begin position="25"/>
        <end position="424"/>
    </location>
</feature>
<gene>
    <name evidence="10" type="ORF">GCM10010151_55170</name>
</gene>
<feature type="domain" description="Glycoside hydrolase family 5" evidence="9">
    <location>
        <begin position="120"/>
        <end position="400"/>
    </location>
</feature>
<comment type="similarity">
    <text evidence="1 7">Belongs to the glycosyl hydrolase 5 (cellulase A) family.</text>
</comment>
<dbReference type="PANTHER" id="PTHR31297:SF41">
    <property type="entry name" value="ENDOGLUCANASE, PUTATIVE (AFU_ORTHOLOGUE AFUA_5G01830)-RELATED"/>
    <property type="match status" value="1"/>
</dbReference>
<keyword evidence="8" id="KW-0732">Signal</keyword>
<evidence type="ECO:0000256" key="8">
    <source>
        <dbReference type="SAM" id="SignalP"/>
    </source>
</evidence>
<dbReference type="EMBL" id="BAAABM010000053">
    <property type="protein sequence ID" value="GAA0358465.1"/>
    <property type="molecule type" value="Genomic_DNA"/>
</dbReference>
<sequence>MRRSAGLTLATLLLTAGTCGTALAGTPAREPGTAPRTATGTARAATGTARAATGTARAATGTARAATGRARAATGRARAAALTRLHATSSHAFVDSAGTTHLLTGPNIQPVWDAHDTGTWGQSTYDSIKAKGFTAVRMVLFWDMFQPTEAEWNETAFATLATAVTRAKAAGLYVILDCVHMSGGNDGQEHVPGWAQVTPDDTTEGLDAVVENGLGFLQTIANRYQDEPAIAAYDPVNEPFRSSTRSARLLSDYTKIVNAIRAKDGVTNIMLEPSYGDSKVPASSFSSFTPTNRGNLIWSVHDYYNGAAKSGYTNGYDNSTGLGMVPNPSDGTTGYNSANKAGLASHLQVQLDLAKTEGLPVWIGEFGIGAGATGHDQYVKDKVALYKSKGLDYAWWEYSSGNGSGPFSMVDANENWRSWVSYLF</sequence>
<reference evidence="10 11" key="1">
    <citation type="journal article" date="2019" name="Int. J. Syst. Evol. Microbiol.">
        <title>The Global Catalogue of Microorganisms (GCM) 10K type strain sequencing project: providing services to taxonomists for standard genome sequencing and annotation.</title>
        <authorList>
            <consortium name="The Broad Institute Genomics Platform"/>
            <consortium name="The Broad Institute Genome Sequencing Center for Infectious Disease"/>
            <person name="Wu L."/>
            <person name="Ma J."/>
        </authorList>
    </citation>
    <scope>NUCLEOTIDE SEQUENCE [LARGE SCALE GENOMIC DNA]</scope>
    <source>
        <strain evidence="10 11">JCM 3146</strain>
    </source>
</reference>
<evidence type="ECO:0000256" key="4">
    <source>
        <dbReference type="ARBA" id="ARBA00023277"/>
    </source>
</evidence>
<evidence type="ECO:0000256" key="2">
    <source>
        <dbReference type="ARBA" id="ARBA00022801"/>
    </source>
</evidence>
<protein>
    <recommendedName>
        <fullName evidence="9">Glycoside hydrolase family 5 domain-containing protein</fullName>
    </recommendedName>
</protein>
<keyword evidence="2 7" id="KW-0378">Hydrolase</keyword>
<dbReference type="Pfam" id="PF00150">
    <property type="entry name" value="Cellulase"/>
    <property type="match status" value="1"/>
</dbReference>
<evidence type="ECO:0000313" key="11">
    <source>
        <dbReference type="Proteomes" id="UP001501822"/>
    </source>
</evidence>
<dbReference type="PANTHER" id="PTHR31297">
    <property type="entry name" value="GLUCAN ENDO-1,6-BETA-GLUCOSIDASE B"/>
    <property type="match status" value="1"/>
</dbReference>
<accession>A0ABN0X997</accession>
<dbReference type="RefSeq" id="WP_343886293.1">
    <property type="nucleotide sequence ID" value="NZ_BAAABM010000053.1"/>
</dbReference>
<evidence type="ECO:0000256" key="6">
    <source>
        <dbReference type="ARBA" id="ARBA00023326"/>
    </source>
</evidence>
<keyword evidence="4" id="KW-0119">Carbohydrate metabolism</keyword>
<dbReference type="InterPro" id="IPR001547">
    <property type="entry name" value="Glyco_hydro_5"/>
</dbReference>